<name>A0ABY1WQ24_9GAMM</name>
<keyword evidence="2 4" id="KW-0831">Ubiquinone biosynthesis</keyword>
<feature type="binding site" evidence="4">
    <location>
        <position position="119"/>
    </location>
    <ligand>
        <name>substrate</name>
    </ligand>
</feature>
<keyword evidence="6" id="KW-1185">Reference proteome</keyword>
<dbReference type="PANTHER" id="PTHR38683:SF1">
    <property type="entry name" value="CHORISMATE PYRUVATE-LYASE"/>
    <property type="match status" value="1"/>
</dbReference>
<dbReference type="Gene3D" id="3.40.1410.10">
    <property type="entry name" value="Chorismate lyase-like"/>
    <property type="match status" value="1"/>
</dbReference>
<evidence type="ECO:0000256" key="2">
    <source>
        <dbReference type="ARBA" id="ARBA00022688"/>
    </source>
</evidence>
<evidence type="ECO:0000313" key="6">
    <source>
        <dbReference type="Proteomes" id="UP000292544"/>
    </source>
</evidence>
<comment type="subcellular location">
    <subcellularLocation>
        <location evidence="4">Cytoplasm</location>
    </subcellularLocation>
</comment>
<comment type="function">
    <text evidence="4">Removes the pyruvyl group from chorismate, with concomitant aromatization of the ring, to provide 4-hydroxybenzoate (4HB) for the ubiquinone pathway.</text>
</comment>
<feature type="binding site" evidence="4">
    <location>
        <position position="178"/>
    </location>
    <ligand>
        <name>substrate</name>
    </ligand>
</feature>
<evidence type="ECO:0000256" key="4">
    <source>
        <dbReference type="HAMAP-Rule" id="MF_01632"/>
    </source>
</evidence>
<proteinExistence type="inferred from homology"/>
<comment type="caution">
    <text evidence="5">The sequence shown here is derived from an EMBL/GenBank/DDBJ whole genome shotgun (WGS) entry which is preliminary data.</text>
</comment>
<dbReference type="HAMAP" id="MF_01632">
    <property type="entry name" value="UbiC"/>
    <property type="match status" value="1"/>
</dbReference>
<accession>A0ABY1WQ24</accession>
<comment type="similarity">
    <text evidence="4">Belongs to the UbiC family.</text>
</comment>
<evidence type="ECO:0000256" key="3">
    <source>
        <dbReference type="ARBA" id="ARBA00023239"/>
    </source>
</evidence>
<dbReference type="GO" id="GO:0016829">
    <property type="term" value="F:lyase activity"/>
    <property type="evidence" value="ECO:0007669"/>
    <property type="project" value="UniProtKB-KW"/>
</dbReference>
<reference evidence="6" key="1">
    <citation type="submission" date="2019-02" db="EMBL/GenBank/DDBJ databases">
        <title>Draft genome sequence of Muricauda sp. 176CP4-71.</title>
        <authorList>
            <person name="Park J.-S."/>
        </authorList>
    </citation>
    <scope>NUCLEOTIDE SEQUENCE [LARGE SCALE GENOMIC DNA]</scope>
    <source>
        <strain evidence="6">176GS2-150</strain>
    </source>
</reference>
<keyword evidence="1 4" id="KW-0963">Cytoplasm</keyword>
<evidence type="ECO:0000256" key="1">
    <source>
        <dbReference type="ARBA" id="ARBA00022490"/>
    </source>
</evidence>
<comment type="caution">
    <text evidence="4">Lacks conserved residue(s) required for the propagation of feature annotation.</text>
</comment>
<organism evidence="5 6">
    <name type="scientific">Corallincola spongiicola</name>
    <dbReference type="NCBI Taxonomy" id="2520508"/>
    <lineage>
        <taxon>Bacteria</taxon>
        <taxon>Pseudomonadati</taxon>
        <taxon>Pseudomonadota</taxon>
        <taxon>Gammaproteobacteria</taxon>
        <taxon>Alteromonadales</taxon>
        <taxon>Psychromonadaceae</taxon>
        <taxon>Corallincola</taxon>
    </lineage>
</organism>
<feature type="binding site" evidence="4">
    <location>
        <position position="82"/>
    </location>
    <ligand>
        <name>substrate</name>
    </ligand>
</feature>
<sequence>MSKQELSRHFPFGLTTQWSPIKQQDLHSVRMADWLLDSTSLTARLKRHCQDFSVRVLGESYLALSADEQSQLATADSEGFVREVILFCDDKPWVFARTVVPLATLSQGQELQQLGERPLGALLFATPGMVRDAVEVTHLAADHPLSKSALLWGADKQRDLWGRRSRFLLPAGALLVSEMFLPDCAAYAEE</sequence>
<dbReference type="SUPFAM" id="SSF64288">
    <property type="entry name" value="Chorismate lyase-like"/>
    <property type="match status" value="1"/>
</dbReference>
<dbReference type="Proteomes" id="UP000292544">
    <property type="component" value="Unassembled WGS sequence"/>
</dbReference>
<dbReference type="InterPro" id="IPR007440">
    <property type="entry name" value="Chorismate--pyruvate_lyase"/>
</dbReference>
<comment type="catalytic activity">
    <reaction evidence="4">
        <text>chorismate = 4-hydroxybenzoate + pyruvate</text>
        <dbReference type="Rhea" id="RHEA:16505"/>
        <dbReference type="ChEBI" id="CHEBI:15361"/>
        <dbReference type="ChEBI" id="CHEBI:17879"/>
        <dbReference type="ChEBI" id="CHEBI:29748"/>
        <dbReference type="EC" id="4.1.3.40"/>
    </reaction>
</comment>
<comment type="pathway">
    <text evidence="4">Cofactor biosynthesis; ubiquinone biosynthesis.</text>
</comment>
<dbReference type="Pfam" id="PF04345">
    <property type="entry name" value="Chor_lyase"/>
    <property type="match status" value="1"/>
</dbReference>
<evidence type="ECO:0000313" key="5">
    <source>
        <dbReference type="EMBL" id="TAA46033.1"/>
    </source>
</evidence>
<keyword evidence="3 4" id="KW-0456">Lyase</keyword>
<keyword evidence="4" id="KW-0670">Pyruvate</keyword>
<gene>
    <name evidence="4" type="primary">ubiC</name>
    <name evidence="5" type="ORF">EXY25_11875</name>
</gene>
<protein>
    <recommendedName>
        <fullName evidence="4">Probable chorismate pyruvate-lyase</fullName>
        <shortName evidence="4">CL</shortName>
        <shortName evidence="4">CPL</shortName>
        <ecNumber evidence="4">4.1.3.40</ecNumber>
    </recommendedName>
</protein>
<dbReference type="RefSeq" id="WP_130566932.1">
    <property type="nucleotide sequence ID" value="NZ_SHLY01000003.1"/>
</dbReference>
<dbReference type="PANTHER" id="PTHR38683">
    <property type="entry name" value="CHORISMATE PYRUVATE-LYASE"/>
    <property type="match status" value="1"/>
</dbReference>
<dbReference type="EMBL" id="SHLY01000003">
    <property type="protein sequence ID" value="TAA46033.1"/>
    <property type="molecule type" value="Genomic_DNA"/>
</dbReference>
<dbReference type="InterPro" id="IPR028978">
    <property type="entry name" value="Chorismate_lyase_/UTRA_dom_sf"/>
</dbReference>
<dbReference type="EC" id="4.1.3.40" evidence="4"/>